<name>A0ABP4WHZ0_9ACTN</name>
<evidence type="ECO:0000313" key="1">
    <source>
        <dbReference type="EMBL" id="GAA1755132.1"/>
    </source>
</evidence>
<keyword evidence="2" id="KW-1185">Reference proteome</keyword>
<protein>
    <recommendedName>
        <fullName evidence="3">DUF2690 domain-containing protein</fullName>
    </recommendedName>
</protein>
<reference evidence="2" key="1">
    <citation type="journal article" date="2019" name="Int. J. Syst. Evol. Microbiol.">
        <title>The Global Catalogue of Microorganisms (GCM) 10K type strain sequencing project: providing services to taxonomists for standard genome sequencing and annotation.</title>
        <authorList>
            <consortium name="The Broad Institute Genomics Platform"/>
            <consortium name="The Broad Institute Genome Sequencing Center for Infectious Disease"/>
            <person name="Wu L."/>
            <person name="Ma J."/>
        </authorList>
    </citation>
    <scope>NUCLEOTIDE SEQUENCE [LARGE SCALE GENOMIC DNA]</scope>
    <source>
        <strain evidence="2">JCM 13249</strain>
    </source>
</reference>
<dbReference type="Pfam" id="PF10901">
    <property type="entry name" value="DUF2690"/>
    <property type="match status" value="1"/>
</dbReference>
<accession>A0ABP4WHZ0</accession>
<dbReference type="EMBL" id="BAAALS010000012">
    <property type="protein sequence ID" value="GAA1755132.1"/>
    <property type="molecule type" value="Genomic_DNA"/>
</dbReference>
<evidence type="ECO:0008006" key="3">
    <source>
        <dbReference type="Google" id="ProtNLM"/>
    </source>
</evidence>
<sequence>MLDPIRTAPGGRRADNERFFPQPSVPLCMRHRLADDRPYGEEPLNRRLKTLTAACAVIVALVGLTPGTAFAASGFGYDGLWADQTICGNDGRTVMSAPVTTQTQLGTVYGKIELRYSKVCRTVWARVTTPVLPIQQWAAVSRNSEEHPGYQECDGRLWSDSLNSFYCFTAMLYDGGMTSFAAGWISRSILEDGAYGYTGSY</sequence>
<evidence type="ECO:0000313" key="2">
    <source>
        <dbReference type="Proteomes" id="UP001500655"/>
    </source>
</evidence>
<dbReference type="Proteomes" id="UP001500655">
    <property type="component" value="Unassembled WGS sequence"/>
</dbReference>
<comment type="caution">
    <text evidence="1">The sequence shown here is derived from an EMBL/GenBank/DDBJ whole genome shotgun (WGS) entry which is preliminary data.</text>
</comment>
<proteinExistence type="predicted"/>
<gene>
    <name evidence="1" type="ORF">GCM10009681_27870</name>
</gene>
<dbReference type="RefSeq" id="WP_344081281.1">
    <property type="nucleotide sequence ID" value="NZ_BAAALS010000012.1"/>
</dbReference>
<dbReference type="InterPro" id="IPR021224">
    <property type="entry name" value="DUF2690"/>
</dbReference>
<organism evidence="1 2">
    <name type="scientific">Luedemannella helvata</name>
    <dbReference type="NCBI Taxonomy" id="349315"/>
    <lineage>
        <taxon>Bacteria</taxon>
        <taxon>Bacillati</taxon>
        <taxon>Actinomycetota</taxon>
        <taxon>Actinomycetes</taxon>
        <taxon>Micromonosporales</taxon>
        <taxon>Micromonosporaceae</taxon>
        <taxon>Luedemannella</taxon>
    </lineage>
</organism>